<dbReference type="AlphaFoldDB" id="A0A816T3K2"/>
<gene>
    <name evidence="2" type="ORF">DARMORV10_A05P11990.1</name>
</gene>
<reference evidence="2" key="1">
    <citation type="submission" date="2021-01" db="EMBL/GenBank/DDBJ databases">
        <authorList>
            <consortium name="Genoscope - CEA"/>
            <person name="William W."/>
        </authorList>
    </citation>
    <scope>NUCLEOTIDE SEQUENCE</scope>
</reference>
<protein>
    <submittedName>
        <fullName evidence="2">(rape) hypothetical protein</fullName>
    </submittedName>
</protein>
<feature type="transmembrane region" description="Helical" evidence="1">
    <location>
        <begin position="12"/>
        <end position="34"/>
    </location>
</feature>
<keyword evidence="1" id="KW-0812">Transmembrane</keyword>
<evidence type="ECO:0000256" key="1">
    <source>
        <dbReference type="SAM" id="Phobius"/>
    </source>
</evidence>
<organism evidence="2">
    <name type="scientific">Brassica napus</name>
    <name type="common">Rape</name>
    <dbReference type="NCBI Taxonomy" id="3708"/>
    <lineage>
        <taxon>Eukaryota</taxon>
        <taxon>Viridiplantae</taxon>
        <taxon>Streptophyta</taxon>
        <taxon>Embryophyta</taxon>
        <taxon>Tracheophyta</taxon>
        <taxon>Spermatophyta</taxon>
        <taxon>Magnoliopsida</taxon>
        <taxon>eudicotyledons</taxon>
        <taxon>Gunneridae</taxon>
        <taxon>Pentapetalae</taxon>
        <taxon>rosids</taxon>
        <taxon>malvids</taxon>
        <taxon>Brassicales</taxon>
        <taxon>Brassicaceae</taxon>
        <taxon>Brassiceae</taxon>
        <taxon>Brassica</taxon>
    </lineage>
</organism>
<dbReference type="Proteomes" id="UP001295469">
    <property type="component" value="Chromosome A05"/>
</dbReference>
<name>A0A816T3K2_BRANA</name>
<dbReference type="EMBL" id="HG994359">
    <property type="protein sequence ID" value="CAF2095853.1"/>
    <property type="molecule type" value="Genomic_DNA"/>
</dbReference>
<keyword evidence="1" id="KW-0472">Membrane</keyword>
<sequence length="43" mass="5193">MRCHPKRLYSKSYINMESYIVLDISFFFLPFALFTDSDILKKN</sequence>
<keyword evidence="1" id="KW-1133">Transmembrane helix</keyword>
<accession>A0A816T3K2</accession>
<proteinExistence type="predicted"/>
<evidence type="ECO:0000313" key="2">
    <source>
        <dbReference type="EMBL" id="CAF2095853.1"/>
    </source>
</evidence>